<name>A0ABD3QRG2_9STRA</name>
<dbReference type="Proteomes" id="UP001516023">
    <property type="component" value="Unassembled WGS sequence"/>
</dbReference>
<evidence type="ECO:0000313" key="4">
    <source>
        <dbReference type="Proteomes" id="UP001516023"/>
    </source>
</evidence>
<evidence type="ECO:0000256" key="1">
    <source>
        <dbReference type="SAM" id="MobiDB-lite"/>
    </source>
</evidence>
<feature type="region of interest" description="Disordered" evidence="1">
    <location>
        <begin position="458"/>
        <end position="477"/>
    </location>
</feature>
<feature type="region of interest" description="Disordered" evidence="1">
    <location>
        <begin position="571"/>
        <end position="620"/>
    </location>
</feature>
<gene>
    <name evidence="3" type="ORF">HJC23_011943</name>
</gene>
<feature type="compositionally biased region" description="Low complexity" evidence="1">
    <location>
        <begin position="835"/>
        <end position="846"/>
    </location>
</feature>
<organism evidence="3 4">
    <name type="scientific">Cyclotella cryptica</name>
    <dbReference type="NCBI Taxonomy" id="29204"/>
    <lineage>
        <taxon>Eukaryota</taxon>
        <taxon>Sar</taxon>
        <taxon>Stramenopiles</taxon>
        <taxon>Ochrophyta</taxon>
        <taxon>Bacillariophyta</taxon>
        <taxon>Coscinodiscophyceae</taxon>
        <taxon>Thalassiosirophycidae</taxon>
        <taxon>Stephanodiscales</taxon>
        <taxon>Stephanodiscaceae</taxon>
        <taxon>Cyclotella</taxon>
    </lineage>
</organism>
<feature type="region of interest" description="Disordered" evidence="1">
    <location>
        <begin position="532"/>
        <end position="558"/>
    </location>
</feature>
<feature type="compositionally biased region" description="Polar residues" evidence="1">
    <location>
        <begin position="354"/>
        <end position="366"/>
    </location>
</feature>
<dbReference type="SMART" id="SM00228">
    <property type="entry name" value="PDZ"/>
    <property type="match status" value="2"/>
</dbReference>
<feature type="region of interest" description="Disordered" evidence="1">
    <location>
        <begin position="834"/>
        <end position="853"/>
    </location>
</feature>
<dbReference type="SUPFAM" id="SSF50156">
    <property type="entry name" value="PDZ domain-like"/>
    <property type="match status" value="2"/>
</dbReference>
<accession>A0ABD3QRG2</accession>
<dbReference type="PANTHER" id="PTHR38909">
    <property type="entry name" value="G PROTEIN GAMMA DOMAIN-CONTAINING PROTEIN"/>
    <property type="match status" value="1"/>
</dbReference>
<comment type="caution">
    <text evidence="3">The sequence shown here is derived from an EMBL/GenBank/DDBJ whole genome shotgun (WGS) entry which is preliminary data.</text>
</comment>
<dbReference type="EMBL" id="JABMIG020000018">
    <property type="protein sequence ID" value="KAL3802619.1"/>
    <property type="molecule type" value="Genomic_DNA"/>
</dbReference>
<sequence length="1584" mass="173698">MPQSQFLQCLLPAPGSKQRGCVPFVFTNFIVGNFAALVTASCPDTRTQPWTSKPQLNHYGSERSVTQRLRGAPQPSNQLLIRPIRHQSTRIAHCFVRVAPQPSNQLLIRRSVIRALESRIVLFSWRGKDHNLLNDLHEQQIRAAMSGPHMETVVTVPPGRVGIQLEDFISDVSNTIIASVSGSSPLAGKVFQGDSIISVNGVDVRKMDTSNILKVFERYSEEYKIIAIIHRSSNRQEDAALATELDSEPMQWKEQIVAIPPGRIGIHLADFVSNVSSTVVTSVSPSSPLVGKVFEGDSITSVNGVDVRKMDTLGLFDVFQKYSEEEKVITIVRRSLTYDEEAGLVSGKALSIESEPTQSTKSSTRQDSQHSRHKYQHDSPHTSATSLVQKPSKSKRRRHHKKKEDANPSASKPLEPQEKEYKIEIINDNADDRSSSTKFQHSIERKERKSGYVVGLARTSEHDEESPLPPNAFDTSLSDSSAFKQQKFPNITGCPTEGISSPTAPIPVGFVFDDSTSKKSTVRKFCGAESCTQSSGRSVQDKNIGDIAPSTEVPLGTNLTEDEISTITMSTNHQESYPSGSNNWNEYLSTTSQQQAAPPDERQHSFDSSDSSKDIEQRPVNDQYEIVADAVVVNDPEIYDAELMHEVEQPNEELCSPNIVINNMYTPADDELKVSRQGGWRRLLPMLIPTAILIGSGFIVLGIVLGVGGSTSNSAAVKNNNNKSTEVHQFMSDDHSQISNVFQNMTTNHYIIVYKNGTQADVGLTRPYYLNESMLTDGTTTTSSTVLMAQTYLSVTPSSNLFDPESDMFVKETTTSTTPGGTTATSSLMTTPALTKTTKSPDTTTPFSMTTPDITTSIEIPDVASTSPEPGVASSTAANIVETEMPMPVQVSGNDKCENAIALEDLPSYRAGTTLMATPDFTSELEPLCGTSLASKGVWYCFKSDKQTIIRLEYELKIQGLGESVLSIYTGSCNVGSLICNNMVIADYHWSENNDIAIYEFLPEVGETYRFLLSGANGDTAGGYEFRVTELEIPSNDLCDNATKIATVPQIPLILKGDTTGATPDFNITSVGIHGCVGMDWYTRGLWYQFTGKGTSVRLEYHMYSIGLGNSELSIFTGSCGDLVCVQNVEGEWHYSDYNDMTAYEFFAVENQDYWFLLYGQDFMTVGTYEFKVTEYEVPSNDDCVKATEVTVSQSAPFTKKGLSTLGATPDFDDSNILTCVVDWYTRGVWYRIIGHGTVLRMEYQLYSEGMGNSQLAIFRGLCQSLSCGVEDGIAGGWHYSGYNDLVVHEFLAEEGETYYVWLSGENFNAAAKYDFTVSEYGIPSNDKCENATAMSPGLLYSGTTAGSTPDFNAFNQKCGGSKDNRGVWYSFTGNGKLTSFSYTPSYRDTQLSLFGGTCDNLKCEGNYGTETSFSLAPAIGKQYRLFISGYSFDAVGDYSLSMEQYDRPANDVCANAVEVTSFPYTVEGNMKGATQDFNNETVLCGEDPLYSGLWYSFVGVGTAITLELKTAGTPSDFWGEIAVFQGQCGSFQCIIQDEGQGENAVVNVIFPSAAGAQYKVLIATWGLPTYDVSFQFSAAEENS</sequence>
<dbReference type="InterPro" id="IPR036034">
    <property type="entry name" value="PDZ_sf"/>
</dbReference>
<dbReference type="PANTHER" id="PTHR38909:SF1">
    <property type="entry name" value="G PROTEIN GAMMA DOMAIN-CONTAINING PROTEIN"/>
    <property type="match status" value="1"/>
</dbReference>
<proteinExistence type="predicted"/>
<feature type="compositionally biased region" description="Basic residues" evidence="1">
    <location>
        <begin position="392"/>
        <end position="402"/>
    </location>
</feature>
<feature type="compositionally biased region" description="Basic and acidic residues" evidence="1">
    <location>
        <begin position="599"/>
        <end position="619"/>
    </location>
</feature>
<reference evidence="3 4" key="1">
    <citation type="journal article" date="2020" name="G3 (Bethesda)">
        <title>Improved Reference Genome for Cyclotella cryptica CCMP332, a Model for Cell Wall Morphogenesis, Salinity Adaptation, and Lipid Production in Diatoms (Bacillariophyta).</title>
        <authorList>
            <person name="Roberts W.R."/>
            <person name="Downey K.M."/>
            <person name="Ruck E.C."/>
            <person name="Traller J.C."/>
            <person name="Alverson A.J."/>
        </authorList>
    </citation>
    <scope>NUCLEOTIDE SEQUENCE [LARGE SCALE GENOMIC DNA]</scope>
    <source>
        <strain evidence="3 4">CCMP332</strain>
    </source>
</reference>
<dbReference type="Gene3D" id="2.30.42.10">
    <property type="match status" value="1"/>
</dbReference>
<dbReference type="PROSITE" id="PS50106">
    <property type="entry name" value="PDZ"/>
    <property type="match status" value="1"/>
</dbReference>
<feature type="compositionally biased region" description="Basic and acidic residues" evidence="1">
    <location>
        <begin position="415"/>
        <end position="450"/>
    </location>
</feature>
<keyword evidence="4" id="KW-1185">Reference proteome</keyword>
<protein>
    <recommendedName>
        <fullName evidence="2">PDZ domain-containing protein</fullName>
    </recommendedName>
</protein>
<feature type="compositionally biased region" description="Polar residues" evidence="1">
    <location>
        <begin position="571"/>
        <end position="596"/>
    </location>
</feature>
<dbReference type="InterPro" id="IPR001478">
    <property type="entry name" value="PDZ"/>
</dbReference>
<feature type="compositionally biased region" description="Polar residues" evidence="1">
    <location>
        <begin position="381"/>
        <end position="391"/>
    </location>
</feature>
<feature type="domain" description="PDZ" evidence="2">
    <location>
        <begin position="159"/>
        <end position="231"/>
    </location>
</feature>
<evidence type="ECO:0000313" key="3">
    <source>
        <dbReference type="EMBL" id="KAL3802619.1"/>
    </source>
</evidence>
<feature type="region of interest" description="Disordered" evidence="1">
    <location>
        <begin position="349"/>
        <end position="452"/>
    </location>
</feature>
<evidence type="ECO:0000259" key="2">
    <source>
        <dbReference type="PROSITE" id="PS50106"/>
    </source>
</evidence>